<keyword evidence="6" id="KW-1185">Reference proteome</keyword>
<evidence type="ECO:0000256" key="2">
    <source>
        <dbReference type="SAM" id="SignalP"/>
    </source>
</evidence>
<feature type="transmembrane region" description="Helical" evidence="1">
    <location>
        <begin position="243"/>
        <end position="264"/>
    </location>
</feature>
<dbReference type="EMBL" id="CP060716">
    <property type="protein sequence ID" value="QNN63825.1"/>
    <property type="molecule type" value="Genomic_DNA"/>
</dbReference>
<dbReference type="InterPro" id="IPR048389">
    <property type="entry name" value="YciQ-like_C"/>
</dbReference>
<accession>A0A7G9S7K0</accession>
<proteinExistence type="predicted"/>
<gene>
    <name evidence="5" type="ORF">H9L06_01605</name>
</gene>
<keyword evidence="1" id="KW-0812">Transmembrane</keyword>
<evidence type="ECO:0000256" key="1">
    <source>
        <dbReference type="SAM" id="Phobius"/>
    </source>
</evidence>
<feature type="domain" description="Predicted membrane protein YciQ-like C-terminal" evidence="4">
    <location>
        <begin position="280"/>
        <end position="518"/>
    </location>
</feature>
<organism evidence="5 6">
    <name type="scientific">Leucobacter denitrificans</name>
    <dbReference type="NCBI Taxonomy" id="683042"/>
    <lineage>
        <taxon>Bacteria</taxon>
        <taxon>Bacillati</taxon>
        <taxon>Actinomycetota</taxon>
        <taxon>Actinomycetes</taxon>
        <taxon>Micrococcales</taxon>
        <taxon>Microbacteriaceae</taxon>
        <taxon>Leucobacter</taxon>
    </lineage>
</organism>
<evidence type="ECO:0000259" key="3">
    <source>
        <dbReference type="Pfam" id="PF09972"/>
    </source>
</evidence>
<reference evidence="5 6" key="1">
    <citation type="submission" date="2020-08" db="EMBL/GenBank/DDBJ databases">
        <title>Genome sequence of Leucobacter denitrificans KACC 14055T.</title>
        <authorList>
            <person name="Hyun D.-W."/>
            <person name="Bae J.-W."/>
        </authorList>
    </citation>
    <scope>NUCLEOTIDE SEQUENCE [LARGE SCALE GENOMIC DNA]</scope>
    <source>
        <strain evidence="5 6">KACC 14055</strain>
    </source>
</reference>
<sequence>MRGLFGCAALMLGSMTLFTAAPAQADTSDFSYDSWHVEYNIDADINGRAIAHVTETVTPRFPDFDQNRGIVRGLPIDYEGASTNPHDFTVTNGAGEPVPFEIEDEDGFRAVLVGDDSYLHGLQVFVISYTLSDVILAREDGTADEFYWDLMDFEHLQPVKEFSAEISFGPELADSLNSDARCYIGQAQSTEECSLSGSGSEADPLTISTVPLEPQEGVTVAIGLESGTVVQPSQRLPNFTLDVVPLIIGGAGLSTGLASVIVLGQTKRKRKTARGTIIAQYDVPTSLPPLLAAHIATGTRGSTIAAQIVHLAVGGAIRLEDGASGPVVRAVDTSKVADPLDKSALETLIPGADPGDAVELPSEDEAFASSMSELEAEGKSAASERGYIEQIAVPAARVLAWVSLGIAALLAAFAFIGLALRNPEIPALCLLACIVIAICAIISLVRHRAHTRLGAETREYLEGVRMFIRVAEADRIQMLQSYSGAERRSDGSVNVIHLYEKLLPYAMLFGLEKEWTEVLKTTYQATDPNYVPYWYPGLAASGIAALPSTLSQFTSSLNSSASYTSSSAGGSTGGGFAGGGGGGGFSGGR</sequence>
<evidence type="ECO:0000259" key="4">
    <source>
        <dbReference type="Pfam" id="PF20990"/>
    </source>
</evidence>
<keyword evidence="1" id="KW-0472">Membrane</keyword>
<feature type="chain" id="PRO_5028806846" evidence="2">
    <location>
        <begin position="26"/>
        <end position="589"/>
    </location>
</feature>
<dbReference type="AlphaFoldDB" id="A0A7G9S7K0"/>
<dbReference type="Pfam" id="PF09972">
    <property type="entry name" value="DUF2207"/>
    <property type="match status" value="1"/>
</dbReference>
<feature type="signal peptide" evidence="2">
    <location>
        <begin position="1"/>
        <end position="25"/>
    </location>
</feature>
<dbReference type="KEGG" id="ldn:H9L06_01605"/>
<feature type="transmembrane region" description="Helical" evidence="1">
    <location>
        <begin position="425"/>
        <end position="445"/>
    </location>
</feature>
<keyword evidence="2" id="KW-0732">Signal</keyword>
<dbReference type="Proteomes" id="UP000515934">
    <property type="component" value="Chromosome"/>
</dbReference>
<dbReference type="Pfam" id="PF20990">
    <property type="entry name" value="DUF2207_C"/>
    <property type="match status" value="1"/>
</dbReference>
<dbReference type="InterPro" id="IPR018702">
    <property type="entry name" value="DUF2207"/>
</dbReference>
<evidence type="ECO:0000313" key="6">
    <source>
        <dbReference type="Proteomes" id="UP000515934"/>
    </source>
</evidence>
<name>A0A7G9S7K0_9MICO</name>
<evidence type="ECO:0000313" key="5">
    <source>
        <dbReference type="EMBL" id="QNN63825.1"/>
    </source>
</evidence>
<keyword evidence="1" id="KW-1133">Transmembrane helix</keyword>
<protein>
    <submittedName>
        <fullName evidence="5">DUF2207 domain-containing protein</fullName>
    </submittedName>
</protein>
<feature type="domain" description="DUF2207" evidence="3">
    <location>
        <begin position="38"/>
        <end position="222"/>
    </location>
</feature>
<feature type="transmembrane region" description="Helical" evidence="1">
    <location>
        <begin position="398"/>
        <end position="419"/>
    </location>
</feature>